<evidence type="ECO:0000313" key="2">
    <source>
        <dbReference type="Proteomes" id="UP000295172"/>
    </source>
</evidence>
<dbReference type="Proteomes" id="UP000295172">
    <property type="component" value="Unassembled WGS sequence"/>
</dbReference>
<dbReference type="SUPFAM" id="SSF52266">
    <property type="entry name" value="SGNH hydrolase"/>
    <property type="match status" value="1"/>
</dbReference>
<accession>A0A4V2YEX7</accession>
<proteinExistence type="predicted"/>
<dbReference type="InterPro" id="IPR036514">
    <property type="entry name" value="SGNH_hydro_sf"/>
</dbReference>
<organism evidence="1 2">
    <name type="scientific">Kribbella turkmenica</name>
    <dbReference type="NCBI Taxonomy" id="2530375"/>
    <lineage>
        <taxon>Bacteria</taxon>
        <taxon>Bacillati</taxon>
        <taxon>Actinomycetota</taxon>
        <taxon>Actinomycetes</taxon>
        <taxon>Propionibacteriales</taxon>
        <taxon>Kribbellaceae</taxon>
        <taxon>Kribbella</taxon>
    </lineage>
</organism>
<reference evidence="1 2" key="1">
    <citation type="submission" date="2019-02" db="EMBL/GenBank/DDBJ databases">
        <title>Draft genome sequences of novel Actinobacteria.</title>
        <authorList>
            <person name="Sahin N."/>
            <person name="Ay H."/>
            <person name="Saygin H."/>
        </authorList>
    </citation>
    <scope>NUCLEOTIDE SEQUENCE [LARGE SCALE GENOMIC DNA]</scope>
    <source>
        <strain evidence="1 2">16K104</strain>
    </source>
</reference>
<dbReference type="EMBL" id="SMKR01000097">
    <property type="protein sequence ID" value="TDD20917.1"/>
    <property type="molecule type" value="Genomic_DNA"/>
</dbReference>
<dbReference type="Gene3D" id="3.40.50.1110">
    <property type="entry name" value="SGNH hydrolase"/>
    <property type="match status" value="1"/>
</dbReference>
<comment type="caution">
    <text evidence="1">The sequence shown here is derived from an EMBL/GenBank/DDBJ whole genome shotgun (WGS) entry which is preliminary data.</text>
</comment>
<evidence type="ECO:0008006" key="3">
    <source>
        <dbReference type="Google" id="ProtNLM"/>
    </source>
</evidence>
<gene>
    <name evidence="1" type="ORF">E1218_21605</name>
</gene>
<dbReference type="AlphaFoldDB" id="A0A4V2YEX7"/>
<protein>
    <recommendedName>
        <fullName evidence="3">SGNH hydrolase-type esterase domain-containing protein</fullName>
    </recommendedName>
</protein>
<name>A0A4V2YEX7_9ACTN</name>
<sequence>MSSTIPSTGARTIDRGAYGSGTLGSWQNLLRRISSEQEIQDALVFNGIFLFGDSLAVQDGKALETLIRNRTGDSVAVHDWSGQPTSAAVDALADWERRFGLPSRIVMAVGSNDIFDPPAFAAQVERAMHIAGPSRTVLWVNVHVSRVRVPADIRAADESNSAWINLQLEHAAVRHPNLRIIRWAAYLASQPDGPAAHLRDGIHTSPLGRNARNELILRAILAH</sequence>
<keyword evidence="2" id="KW-1185">Reference proteome</keyword>
<dbReference type="OrthoDB" id="5149475at2"/>
<evidence type="ECO:0000313" key="1">
    <source>
        <dbReference type="EMBL" id="TDD20917.1"/>
    </source>
</evidence>